<name>A0A1G5FMW7_9BACT</name>
<dbReference type="AlphaFoldDB" id="A0A1G5FMW7"/>
<dbReference type="InterPro" id="IPR032466">
    <property type="entry name" value="Metal_Hydrolase"/>
</dbReference>
<dbReference type="STRING" id="419481.SAMN05216233_108145"/>
<reference evidence="1 2" key="1">
    <citation type="submission" date="2016-10" db="EMBL/GenBank/DDBJ databases">
        <authorList>
            <person name="de Groot N.N."/>
        </authorList>
    </citation>
    <scope>NUCLEOTIDE SEQUENCE [LARGE SCALE GENOMIC DNA]</scope>
    <source>
        <strain evidence="1 2">AA1</strain>
    </source>
</reference>
<dbReference type="PANTHER" id="PTHR10443">
    <property type="entry name" value="MICROSOMAL DIPEPTIDASE"/>
    <property type="match status" value="1"/>
</dbReference>
<dbReference type="GO" id="GO:0070573">
    <property type="term" value="F:metallodipeptidase activity"/>
    <property type="evidence" value="ECO:0007669"/>
    <property type="project" value="InterPro"/>
</dbReference>
<dbReference type="GO" id="GO:0006508">
    <property type="term" value="P:proteolysis"/>
    <property type="evidence" value="ECO:0007669"/>
    <property type="project" value="InterPro"/>
</dbReference>
<proteinExistence type="predicted"/>
<gene>
    <name evidence="1" type="ORF">SAMN05216233_108145</name>
</gene>
<evidence type="ECO:0000313" key="1">
    <source>
        <dbReference type="EMBL" id="SCY40170.1"/>
    </source>
</evidence>
<accession>A0A1G5FMW7</accession>
<dbReference type="PROSITE" id="PS51365">
    <property type="entry name" value="RENAL_DIPEPTIDASE_2"/>
    <property type="match status" value="1"/>
</dbReference>
<sequence length="132" mass="14579">MQDSGGLTGAVMFPPFVVKKGNPTMEDYIRHIDYLVKLGGIDGVAVASDYFGGQSGIIPDEKAKALYKQLIASGSWTEAAYTEPPWVYPQGVELPKTFYNLTGGLMKHGYSEDEIRKILGGNWMRVMKEVWG</sequence>
<dbReference type="Gene3D" id="3.20.20.140">
    <property type="entry name" value="Metal-dependent hydrolases"/>
    <property type="match status" value="1"/>
</dbReference>
<keyword evidence="2" id="KW-1185">Reference proteome</keyword>
<dbReference type="SUPFAM" id="SSF51556">
    <property type="entry name" value="Metallo-dependent hydrolases"/>
    <property type="match status" value="1"/>
</dbReference>
<dbReference type="RefSeq" id="WP_175469722.1">
    <property type="nucleotide sequence ID" value="NZ_FMUX01000008.1"/>
</dbReference>
<dbReference type="Proteomes" id="UP000198870">
    <property type="component" value="Unassembled WGS sequence"/>
</dbReference>
<evidence type="ECO:0000313" key="2">
    <source>
        <dbReference type="Proteomes" id="UP000198870"/>
    </source>
</evidence>
<dbReference type="EMBL" id="FMUX01000008">
    <property type="protein sequence ID" value="SCY40170.1"/>
    <property type="molecule type" value="Genomic_DNA"/>
</dbReference>
<dbReference type="PANTHER" id="PTHR10443:SF12">
    <property type="entry name" value="DIPEPTIDASE"/>
    <property type="match status" value="1"/>
</dbReference>
<dbReference type="Pfam" id="PF01244">
    <property type="entry name" value="Peptidase_M19"/>
    <property type="match status" value="1"/>
</dbReference>
<protein>
    <submittedName>
        <fullName evidence="1">Membrane dipeptidase</fullName>
    </submittedName>
</protein>
<organism evidence="1 2">
    <name type="scientific">Desulfoluna spongiiphila</name>
    <dbReference type="NCBI Taxonomy" id="419481"/>
    <lineage>
        <taxon>Bacteria</taxon>
        <taxon>Pseudomonadati</taxon>
        <taxon>Thermodesulfobacteriota</taxon>
        <taxon>Desulfobacteria</taxon>
        <taxon>Desulfobacterales</taxon>
        <taxon>Desulfolunaceae</taxon>
        <taxon>Desulfoluna</taxon>
    </lineage>
</organism>
<dbReference type="InterPro" id="IPR008257">
    <property type="entry name" value="Pept_M19"/>
</dbReference>